<dbReference type="InterPro" id="IPR009737">
    <property type="entry name" value="Aim32/Apd1-like"/>
</dbReference>
<dbReference type="EMBL" id="MNCJ02000318">
    <property type="protein sequence ID" value="KAF5814099.1"/>
    <property type="molecule type" value="Genomic_DNA"/>
</dbReference>
<sequence length="129" mass="14639">MLNHVGSDTVKFMVNHSSAQAMFWCHKHYIVSLQLKVKKDDFPLPKELAGALKARKNDIPMKTLLTICEGREGTELSDGDVLLFPEMIRYSRDKRCGFCGPILIKKFKEEAELRGLDTVSVTARELDNL</sequence>
<dbReference type="PANTHER" id="PTHR31902:SF10">
    <property type="entry name" value="SUCRASE_FERREDOXIN-LIKE FAMILY PROTEIN"/>
    <property type="match status" value="1"/>
</dbReference>
<keyword evidence="3" id="KW-1185">Reference proteome</keyword>
<protein>
    <submittedName>
        <fullName evidence="1">Thioredoxin-like ferredoxin</fullName>
    </submittedName>
</protein>
<organism evidence="2 3">
    <name type="scientific">Helianthus annuus</name>
    <name type="common">Common sunflower</name>
    <dbReference type="NCBI Taxonomy" id="4232"/>
    <lineage>
        <taxon>Eukaryota</taxon>
        <taxon>Viridiplantae</taxon>
        <taxon>Streptophyta</taxon>
        <taxon>Embryophyta</taxon>
        <taxon>Tracheophyta</taxon>
        <taxon>Spermatophyta</taxon>
        <taxon>Magnoliopsida</taxon>
        <taxon>eudicotyledons</taxon>
        <taxon>Gunneridae</taxon>
        <taxon>Pentapetalae</taxon>
        <taxon>asterids</taxon>
        <taxon>campanulids</taxon>
        <taxon>Asterales</taxon>
        <taxon>Asteraceae</taxon>
        <taxon>Asteroideae</taxon>
        <taxon>Heliantheae alliance</taxon>
        <taxon>Heliantheae</taxon>
        <taxon>Helianthus</taxon>
    </lineage>
</organism>
<dbReference type="STRING" id="4232.A0A251V6U6"/>
<dbReference type="PANTHER" id="PTHR31902">
    <property type="entry name" value="ACTIN PATCHES DISTAL PROTEIN 1"/>
    <property type="match status" value="1"/>
</dbReference>
<reference evidence="2" key="2">
    <citation type="submission" date="2017-02" db="EMBL/GenBank/DDBJ databases">
        <title>Sunflower complete genome.</title>
        <authorList>
            <person name="Langlade N."/>
            <person name="Munos S."/>
        </authorList>
    </citation>
    <scope>NUCLEOTIDE SEQUENCE [LARGE SCALE GENOMIC DNA]</scope>
    <source>
        <tissue evidence="2">Leaves</tissue>
    </source>
</reference>
<evidence type="ECO:0000313" key="3">
    <source>
        <dbReference type="Proteomes" id="UP000215914"/>
    </source>
</evidence>
<dbReference type="InParanoid" id="A0A251V6U6"/>
<reference evidence="1 3" key="1">
    <citation type="journal article" date="2017" name="Nature">
        <title>The sunflower genome provides insights into oil metabolism, flowering and Asterid evolution.</title>
        <authorList>
            <person name="Badouin H."/>
            <person name="Gouzy J."/>
            <person name="Grassa C.J."/>
            <person name="Murat F."/>
            <person name="Staton S.E."/>
            <person name="Cottret L."/>
            <person name="Lelandais-Briere C."/>
            <person name="Owens G.L."/>
            <person name="Carrere S."/>
            <person name="Mayjonade B."/>
            <person name="Legrand L."/>
            <person name="Gill N."/>
            <person name="Kane N.C."/>
            <person name="Bowers J.E."/>
            <person name="Hubner S."/>
            <person name="Bellec A."/>
            <person name="Berard A."/>
            <person name="Berges H."/>
            <person name="Blanchet N."/>
            <person name="Boniface M.C."/>
            <person name="Brunel D."/>
            <person name="Catrice O."/>
            <person name="Chaidir N."/>
            <person name="Claudel C."/>
            <person name="Donnadieu C."/>
            <person name="Faraut T."/>
            <person name="Fievet G."/>
            <person name="Helmstetter N."/>
            <person name="King M."/>
            <person name="Knapp S.J."/>
            <person name="Lai Z."/>
            <person name="Le Paslier M.C."/>
            <person name="Lippi Y."/>
            <person name="Lorenzon L."/>
            <person name="Mandel J.R."/>
            <person name="Marage G."/>
            <person name="Marchand G."/>
            <person name="Marquand E."/>
            <person name="Bret-Mestries E."/>
            <person name="Morien E."/>
            <person name="Nambeesan S."/>
            <person name="Nguyen T."/>
            <person name="Pegot-Espagnet P."/>
            <person name="Pouilly N."/>
            <person name="Raftis F."/>
            <person name="Sallet E."/>
            <person name="Schiex T."/>
            <person name="Thomas J."/>
            <person name="Vandecasteele C."/>
            <person name="Vares D."/>
            <person name="Vear F."/>
            <person name="Vautrin S."/>
            <person name="Crespi M."/>
            <person name="Mangin B."/>
            <person name="Burke J.M."/>
            <person name="Salse J."/>
            <person name="Munos S."/>
            <person name="Vincourt P."/>
            <person name="Rieseberg L.H."/>
            <person name="Langlade N.B."/>
        </authorList>
    </citation>
    <scope>NUCLEOTIDE SEQUENCE [LARGE SCALE GENOMIC DNA]</scope>
    <source>
        <strain evidence="3">cv. SF193</strain>
        <tissue evidence="1">Leaves</tissue>
    </source>
</reference>
<evidence type="ECO:0000313" key="2">
    <source>
        <dbReference type="EMBL" id="OTG30983.1"/>
    </source>
</evidence>
<evidence type="ECO:0000313" key="1">
    <source>
        <dbReference type="EMBL" id="KAF5814099.1"/>
    </source>
</evidence>
<gene>
    <name evidence="2" type="ORF">HannXRQ_Chr03g0070451</name>
    <name evidence="1" type="ORF">HanXRQr2_Chr03g0106701</name>
</gene>
<name>A0A251V6U6_HELAN</name>
<dbReference type="AlphaFoldDB" id="A0A251V6U6"/>
<dbReference type="Gramene" id="mRNA:HanXRQr2_Chr03g0106701">
    <property type="protein sequence ID" value="mRNA:HanXRQr2_Chr03g0106701"/>
    <property type="gene ID" value="HanXRQr2_Chr03g0106701"/>
</dbReference>
<accession>A0A251V6U6</accession>
<reference evidence="1" key="3">
    <citation type="submission" date="2020-06" db="EMBL/GenBank/DDBJ databases">
        <title>Helianthus annuus Genome sequencing and assembly Release 2.</title>
        <authorList>
            <person name="Gouzy J."/>
            <person name="Langlade N."/>
            <person name="Munos S."/>
        </authorList>
    </citation>
    <scope>NUCLEOTIDE SEQUENCE</scope>
    <source>
        <tissue evidence="1">Leaves</tissue>
    </source>
</reference>
<proteinExistence type="predicted"/>
<dbReference type="Proteomes" id="UP000215914">
    <property type="component" value="Chromosome 3"/>
</dbReference>
<dbReference type="EMBL" id="CM007892">
    <property type="protein sequence ID" value="OTG30983.1"/>
    <property type="molecule type" value="Genomic_DNA"/>
</dbReference>